<dbReference type="Gene3D" id="3.40.50.10330">
    <property type="entry name" value="Probable inorganic polyphosphate/atp-NAD kinase, domain 1"/>
    <property type="match status" value="1"/>
</dbReference>
<proteinExistence type="inferred from homology"/>
<gene>
    <name evidence="6" type="primary">nadK</name>
    <name evidence="7" type="ORF">IAB99_09280</name>
</gene>
<keyword evidence="6" id="KW-0963">Cytoplasm</keyword>
<keyword evidence="3 6" id="KW-0521">NADP</keyword>
<protein>
    <recommendedName>
        <fullName evidence="6">NAD kinase</fullName>
        <ecNumber evidence="6">2.7.1.23</ecNumber>
    </recommendedName>
    <alternativeName>
        <fullName evidence="6">ATP-dependent NAD kinase</fullName>
    </alternativeName>
</protein>
<organism evidence="7 8">
    <name type="scientific">Candidatus Cryptobacteroides faecipullorum</name>
    <dbReference type="NCBI Taxonomy" id="2840764"/>
    <lineage>
        <taxon>Bacteria</taxon>
        <taxon>Pseudomonadati</taxon>
        <taxon>Bacteroidota</taxon>
        <taxon>Bacteroidia</taxon>
        <taxon>Bacteroidales</taxon>
        <taxon>Candidatus Cryptobacteroides</taxon>
    </lineage>
</organism>
<reference evidence="7" key="2">
    <citation type="journal article" date="2021" name="PeerJ">
        <title>Extensive microbial diversity within the chicken gut microbiome revealed by metagenomics and culture.</title>
        <authorList>
            <person name="Gilroy R."/>
            <person name="Ravi A."/>
            <person name="Getino M."/>
            <person name="Pursley I."/>
            <person name="Horton D.L."/>
            <person name="Alikhan N.F."/>
            <person name="Baker D."/>
            <person name="Gharbi K."/>
            <person name="Hall N."/>
            <person name="Watson M."/>
            <person name="Adriaenssens E.M."/>
            <person name="Foster-Nyarko E."/>
            <person name="Jarju S."/>
            <person name="Secka A."/>
            <person name="Antonio M."/>
            <person name="Oren A."/>
            <person name="Chaudhuri R.R."/>
            <person name="La Ragione R."/>
            <person name="Hildebrand F."/>
            <person name="Pallen M.J."/>
        </authorList>
    </citation>
    <scope>NUCLEOTIDE SEQUENCE</scope>
    <source>
        <strain evidence="7">B1-15692</strain>
    </source>
</reference>
<dbReference type="PANTHER" id="PTHR20275">
    <property type="entry name" value="NAD KINASE"/>
    <property type="match status" value="1"/>
</dbReference>
<dbReference type="GO" id="GO:0046872">
    <property type="term" value="F:metal ion binding"/>
    <property type="evidence" value="ECO:0007669"/>
    <property type="project" value="UniProtKB-UniRule"/>
</dbReference>
<dbReference type="GO" id="GO:0005524">
    <property type="term" value="F:ATP binding"/>
    <property type="evidence" value="ECO:0007669"/>
    <property type="project" value="UniProtKB-KW"/>
</dbReference>
<dbReference type="Pfam" id="PF20143">
    <property type="entry name" value="NAD_kinase_C"/>
    <property type="match status" value="1"/>
</dbReference>
<dbReference type="InterPro" id="IPR002504">
    <property type="entry name" value="NADK"/>
</dbReference>
<dbReference type="SUPFAM" id="SSF111331">
    <property type="entry name" value="NAD kinase/diacylglycerol kinase-like"/>
    <property type="match status" value="1"/>
</dbReference>
<dbReference type="GO" id="GO:0019674">
    <property type="term" value="P:NAD+ metabolic process"/>
    <property type="evidence" value="ECO:0007669"/>
    <property type="project" value="InterPro"/>
</dbReference>
<keyword evidence="4 6" id="KW-0520">NAD</keyword>
<comment type="function">
    <text evidence="6">Involved in the regulation of the intracellular balance of NAD and NADP, and is a key enzyme in the biosynthesis of NADP. Catalyzes specifically the phosphorylation on 2'-hydroxyl of the adenosine moiety of NAD to yield NADP.</text>
</comment>
<dbReference type="Gene3D" id="2.60.200.30">
    <property type="entry name" value="Probable inorganic polyphosphate/atp-NAD kinase, domain 2"/>
    <property type="match status" value="1"/>
</dbReference>
<feature type="binding site" evidence="6">
    <location>
        <position position="201"/>
    </location>
    <ligand>
        <name>NAD(+)</name>
        <dbReference type="ChEBI" id="CHEBI:57540"/>
    </ligand>
</feature>
<dbReference type="GO" id="GO:0005737">
    <property type="term" value="C:cytoplasm"/>
    <property type="evidence" value="ECO:0007669"/>
    <property type="project" value="UniProtKB-SubCell"/>
</dbReference>
<evidence type="ECO:0000256" key="1">
    <source>
        <dbReference type="ARBA" id="ARBA00022679"/>
    </source>
</evidence>
<dbReference type="Proteomes" id="UP000823660">
    <property type="component" value="Unassembled WGS sequence"/>
</dbReference>
<comment type="caution">
    <text evidence="7">The sequence shown here is derived from an EMBL/GenBank/DDBJ whole genome shotgun (WGS) entry which is preliminary data.</text>
</comment>
<comment type="catalytic activity">
    <reaction evidence="5 6">
        <text>NAD(+) + ATP = ADP + NADP(+) + H(+)</text>
        <dbReference type="Rhea" id="RHEA:18629"/>
        <dbReference type="ChEBI" id="CHEBI:15378"/>
        <dbReference type="ChEBI" id="CHEBI:30616"/>
        <dbReference type="ChEBI" id="CHEBI:57540"/>
        <dbReference type="ChEBI" id="CHEBI:58349"/>
        <dbReference type="ChEBI" id="CHEBI:456216"/>
        <dbReference type="EC" id="2.7.1.23"/>
    </reaction>
</comment>
<keyword evidence="1 6" id="KW-0808">Transferase</keyword>
<comment type="subcellular location">
    <subcellularLocation>
        <location evidence="6">Cytoplasm</location>
    </subcellularLocation>
</comment>
<dbReference type="Pfam" id="PF01513">
    <property type="entry name" value="NAD_kinase"/>
    <property type="match status" value="1"/>
</dbReference>
<accession>A0A9D9I934</accession>
<evidence type="ECO:0000256" key="6">
    <source>
        <dbReference type="HAMAP-Rule" id="MF_00361"/>
    </source>
</evidence>
<evidence type="ECO:0000256" key="3">
    <source>
        <dbReference type="ARBA" id="ARBA00022857"/>
    </source>
</evidence>
<evidence type="ECO:0000313" key="7">
    <source>
        <dbReference type="EMBL" id="MBO8467931.1"/>
    </source>
</evidence>
<keyword evidence="6" id="KW-0067">ATP-binding</keyword>
<dbReference type="AlphaFoldDB" id="A0A9D9I934"/>
<dbReference type="GO" id="GO:0003951">
    <property type="term" value="F:NAD+ kinase activity"/>
    <property type="evidence" value="ECO:0007669"/>
    <property type="project" value="UniProtKB-UniRule"/>
</dbReference>
<feature type="binding site" evidence="6">
    <location>
        <position position="166"/>
    </location>
    <ligand>
        <name>NAD(+)</name>
        <dbReference type="ChEBI" id="CHEBI:57540"/>
    </ligand>
</feature>
<reference evidence="7" key="1">
    <citation type="submission" date="2020-10" db="EMBL/GenBank/DDBJ databases">
        <authorList>
            <person name="Gilroy R."/>
        </authorList>
    </citation>
    <scope>NUCLEOTIDE SEQUENCE</scope>
    <source>
        <strain evidence="7">B1-15692</strain>
    </source>
</reference>
<name>A0A9D9I934_9BACT</name>
<dbReference type="HAMAP" id="MF_00361">
    <property type="entry name" value="NAD_kinase"/>
    <property type="match status" value="1"/>
</dbReference>
<keyword evidence="2 6" id="KW-0418">Kinase</keyword>
<evidence type="ECO:0000256" key="5">
    <source>
        <dbReference type="ARBA" id="ARBA00047925"/>
    </source>
</evidence>
<evidence type="ECO:0000256" key="2">
    <source>
        <dbReference type="ARBA" id="ARBA00022777"/>
    </source>
</evidence>
<dbReference type="EC" id="2.7.1.23" evidence="6"/>
<feature type="active site" description="Proton acceptor" evidence="6">
    <location>
        <position position="63"/>
    </location>
</feature>
<dbReference type="EMBL" id="JADIMH010000065">
    <property type="protein sequence ID" value="MBO8467931.1"/>
    <property type="molecule type" value="Genomic_DNA"/>
</dbReference>
<comment type="caution">
    <text evidence="6">Lacks conserved residue(s) required for the propagation of feature annotation.</text>
</comment>
<sequence>MTNHRMASDKKLAVFVREGRFLSDSRYAGLELGLEDLGYSLYPVRTSGDILPGTEMILSVGGDGTFLSAATVAGGSGIPVLGVNFGRLGFLSENRPEDICRAISSGGYTVERRTLLHAGLSPVSGCEQITSWPYALNEFTVHRSGAATLGVTVKVDGNSLPVYWSDGLLVATSSGSTAYSLSVGGPIVLPESKVLIIAPIAPHNLNVRPLIVPDSTLVEIGFVARDSCVLFTADNRNAEIGADTVIRISKAGFSLNRIKLDSSDFINALTGKLFWGEDIRNGNNQ</sequence>
<keyword evidence="6" id="KW-0547">Nucleotide-binding</keyword>
<feature type="binding site" evidence="6">
    <location>
        <begin position="63"/>
        <end position="64"/>
    </location>
    <ligand>
        <name>NAD(+)</name>
        <dbReference type="ChEBI" id="CHEBI:57540"/>
    </ligand>
</feature>
<dbReference type="InterPro" id="IPR017437">
    <property type="entry name" value="ATP-NAD_kinase_PpnK-typ_C"/>
</dbReference>
<dbReference type="InterPro" id="IPR017438">
    <property type="entry name" value="ATP-NAD_kinase_N"/>
</dbReference>
<comment type="cofactor">
    <cofactor evidence="6">
        <name>a divalent metal cation</name>
        <dbReference type="ChEBI" id="CHEBI:60240"/>
    </cofactor>
</comment>
<evidence type="ECO:0000256" key="4">
    <source>
        <dbReference type="ARBA" id="ARBA00023027"/>
    </source>
</evidence>
<feature type="binding site" evidence="6">
    <location>
        <begin position="177"/>
        <end position="182"/>
    </location>
    <ligand>
        <name>NAD(+)</name>
        <dbReference type="ChEBI" id="CHEBI:57540"/>
    </ligand>
</feature>
<feature type="binding site" evidence="6">
    <location>
        <begin position="137"/>
        <end position="138"/>
    </location>
    <ligand>
        <name>NAD(+)</name>
        <dbReference type="ChEBI" id="CHEBI:57540"/>
    </ligand>
</feature>
<dbReference type="GO" id="GO:0006741">
    <property type="term" value="P:NADP+ biosynthetic process"/>
    <property type="evidence" value="ECO:0007669"/>
    <property type="project" value="UniProtKB-UniRule"/>
</dbReference>
<comment type="similarity">
    <text evidence="6">Belongs to the NAD kinase family.</text>
</comment>
<dbReference type="InterPro" id="IPR016064">
    <property type="entry name" value="NAD/diacylglycerol_kinase_sf"/>
</dbReference>
<evidence type="ECO:0000313" key="8">
    <source>
        <dbReference type="Proteomes" id="UP000823660"/>
    </source>
</evidence>
<dbReference type="GO" id="GO:0051287">
    <property type="term" value="F:NAD binding"/>
    <property type="evidence" value="ECO:0007669"/>
    <property type="project" value="UniProtKB-ARBA"/>
</dbReference>
<dbReference type="PANTHER" id="PTHR20275:SF0">
    <property type="entry name" value="NAD KINASE"/>
    <property type="match status" value="1"/>
</dbReference>